<sequence length="376" mass="40744">MPRQPDTDLPVGTVVLYPNRVHEPEHEVAVHHELGRRLAALLGYGFGGVYRPEDDYPGPLYFLPSDSLIGTDQARHLGIRSEADLFGGVVPQAFVATKAITHPLLEPHGDAPDGWSRAFGEQVRDAVLAGYSAFTRDDALRAAERLLEAGPVRVKTVRATAGRGQMRVTDARQLRQVLDACDPVELAAYGVVLEENLDDVVTYSVGQVRVGRQVASYYGTQSLTLDNQGETVYGGSDLVVARGDFDALLTLTLPEPARRAVEQARRYDRAADACFPGFFASRRNYDIAQGLDGAGRSRSGVLEQSWRVGGASAAEIVALEGFAADPRARAFRASTHECFGVGQVPADAAVLFHGLDADLGFMSKYVKVEVYEDDPQ</sequence>
<comment type="caution">
    <text evidence="1">The sequence shown here is derived from an EMBL/GenBank/DDBJ whole genome shotgun (WGS) entry which is preliminary data.</text>
</comment>
<protein>
    <submittedName>
        <fullName evidence="1">DUF3182 family protein</fullName>
    </submittedName>
</protein>
<keyword evidence="2" id="KW-1185">Reference proteome</keyword>
<evidence type="ECO:0000313" key="1">
    <source>
        <dbReference type="EMBL" id="TRX73775.1"/>
    </source>
</evidence>
<accession>A0A553GWD8</accession>
<dbReference type="RefSeq" id="WP_143489235.1">
    <property type="nucleotide sequence ID" value="NZ_VJOY01000011.1"/>
</dbReference>
<proteinExistence type="predicted"/>
<name>A0A553GWD8_9PSED</name>
<organism evidence="1 2">
    <name type="scientific">Pseudomonas mangiferae</name>
    <dbReference type="NCBI Taxonomy" id="2593654"/>
    <lineage>
        <taxon>Bacteria</taxon>
        <taxon>Pseudomonadati</taxon>
        <taxon>Pseudomonadota</taxon>
        <taxon>Gammaproteobacteria</taxon>
        <taxon>Pseudomonadales</taxon>
        <taxon>Pseudomonadaceae</taxon>
        <taxon>Pseudomonas</taxon>
    </lineage>
</organism>
<gene>
    <name evidence="1" type="ORF">FM069_15285</name>
</gene>
<dbReference type="SUPFAM" id="SSF56059">
    <property type="entry name" value="Glutathione synthetase ATP-binding domain-like"/>
    <property type="match status" value="1"/>
</dbReference>
<evidence type="ECO:0000313" key="2">
    <source>
        <dbReference type="Proteomes" id="UP000315235"/>
    </source>
</evidence>
<dbReference type="EMBL" id="VJOY01000011">
    <property type="protein sequence ID" value="TRX73775.1"/>
    <property type="molecule type" value="Genomic_DNA"/>
</dbReference>
<dbReference type="InterPro" id="IPR021519">
    <property type="entry name" value="DUF3182"/>
</dbReference>
<dbReference type="Pfam" id="PF11379">
    <property type="entry name" value="DUF3182"/>
    <property type="match status" value="1"/>
</dbReference>
<dbReference type="Proteomes" id="UP000315235">
    <property type="component" value="Unassembled WGS sequence"/>
</dbReference>
<dbReference type="OrthoDB" id="8648979at2"/>
<reference evidence="1 2" key="1">
    <citation type="submission" date="2019-07" db="EMBL/GenBank/DDBJ databases">
        <title>Pseudomonas mangiferae sp. nov., isolated from bark of mango tree in Thailand.</title>
        <authorList>
            <person name="Srisuk N."/>
            <person name="Anurat P."/>
        </authorList>
    </citation>
    <scope>NUCLEOTIDE SEQUENCE [LARGE SCALE GENOMIC DNA]</scope>
    <source>
        <strain evidence="1 2">DMKU_BBB3-04</strain>
    </source>
</reference>
<dbReference type="AlphaFoldDB" id="A0A553GWD8"/>